<protein>
    <recommendedName>
        <fullName evidence="2">PIN domain-containing protein</fullName>
    </recommendedName>
</protein>
<dbReference type="EMBL" id="BARS01030759">
    <property type="protein sequence ID" value="GAG25498.1"/>
    <property type="molecule type" value="Genomic_DNA"/>
</dbReference>
<evidence type="ECO:0008006" key="2">
    <source>
        <dbReference type="Google" id="ProtNLM"/>
    </source>
</evidence>
<organism evidence="1">
    <name type="scientific">marine sediment metagenome</name>
    <dbReference type="NCBI Taxonomy" id="412755"/>
    <lineage>
        <taxon>unclassified sequences</taxon>
        <taxon>metagenomes</taxon>
        <taxon>ecological metagenomes</taxon>
    </lineage>
</organism>
<name>X0WLY0_9ZZZZ</name>
<gene>
    <name evidence="1" type="ORF">S01H1_47942</name>
</gene>
<proteinExistence type="predicted"/>
<dbReference type="SUPFAM" id="SSF88723">
    <property type="entry name" value="PIN domain-like"/>
    <property type="match status" value="1"/>
</dbReference>
<reference evidence="1" key="1">
    <citation type="journal article" date="2014" name="Front. Microbiol.">
        <title>High frequency of phylogenetically diverse reductive dehalogenase-homologous genes in deep subseafloor sedimentary metagenomes.</title>
        <authorList>
            <person name="Kawai M."/>
            <person name="Futagami T."/>
            <person name="Toyoda A."/>
            <person name="Takaki Y."/>
            <person name="Nishi S."/>
            <person name="Hori S."/>
            <person name="Arai W."/>
            <person name="Tsubouchi T."/>
            <person name="Morono Y."/>
            <person name="Uchiyama I."/>
            <person name="Ito T."/>
            <person name="Fujiyama A."/>
            <person name="Inagaki F."/>
            <person name="Takami H."/>
        </authorList>
    </citation>
    <scope>NUCLEOTIDE SEQUENCE</scope>
    <source>
        <strain evidence="1">Expedition CK06-06</strain>
    </source>
</reference>
<comment type="caution">
    <text evidence="1">The sequence shown here is derived from an EMBL/GenBank/DDBJ whole genome shotgun (WGS) entry which is preliminary data.</text>
</comment>
<accession>X0WLY0</accession>
<dbReference type="CDD" id="cd18687">
    <property type="entry name" value="PIN_VapC-like"/>
    <property type="match status" value="1"/>
</dbReference>
<dbReference type="AlphaFoldDB" id="X0WLY0"/>
<dbReference type="InterPro" id="IPR029060">
    <property type="entry name" value="PIN-like_dom_sf"/>
</dbReference>
<evidence type="ECO:0000313" key="1">
    <source>
        <dbReference type="EMBL" id="GAG25498.1"/>
    </source>
</evidence>
<sequence>MSSVYIETTVPSYYHETRSSPRIAAWRDVTRQWWDRHRRRYDLYISRFVLAELARAPAPKAGRARSLLKGVSVLDEPPGLEEVVAYYIEQKLMPAEAGGDAVHLALASMHSMDFLLTWNCQHLANANKIQHMAVLNGRLRLHLPVITTPLTLMPEERP</sequence>